<dbReference type="EMBL" id="CZVU01000055">
    <property type="protein sequence ID" value="CUT02816.1"/>
    <property type="molecule type" value="Genomic_DNA"/>
</dbReference>
<reference evidence="2 3" key="1">
    <citation type="submission" date="2015-11" db="EMBL/GenBank/DDBJ databases">
        <authorList>
            <person name="Varghese N."/>
        </authorList>
    </citation>
    <scope>NUCLEOTIDE SEQUENCE [LARGE SCALE GENOMIC DNA]</scope>
    <source>
        <strain evidence="2 3">JGI-24</strain>
    </source>
</reference>
<evidence type="ECO:0000313" key="3">
    <source>
        <dbReference type="Proteomes" id="UP000243065"/>
    </source>
</evidence>
<feature type="transmembrane region" description="Helical" evidence="1">
    <location>
        <begin position="12"/>
        <end position="30"/>
    </location>
</feature>
<proteinExistence type="predicted"/>
<organism evidence="2 3">
    <name type="scientific">Kryptobacter tengchongensis</name>
    <dbReference type="NCBI Taxonomy" id="1643429"/>
    <lineage>
        <taxon>Bacteria</taxon>
        <taxon>Pseudomonadati</taxon>
        <taxon>Candidatus Kryptoniota</taxon>
        <taxon>Candidatus Kryptobacter</taxon>
    </lineage>
</organism>
<gene>
    <name evidence="2" type="ORF">JGI24_01194</name>
</gene>
<keyword evidence="1" id="KW-0472">Membrane</keyword>
<evidence type="ECO:0000256" key="1">
    <source>
        <dbReference type="SAM" id="Phobius"/>
    </source>
</evidence>
<name>A0A656D9V3_KRYT1</name>
<keyword evidence="3" id="KW-1185">Reference proteome</keyword>
<feature type="transmembrane region" description="Helical" evidence="1">
    <location>
        <begin position="37"/>
        <end position="57"/>
    </location>
</feature>
<keyword evidence="1" id="KW-1133">Transmembrane helix</keyword>
<sequence length="107" mass="12179">MSFYTDLIGTSPILTVSLAGLIVVILEALFKKSETISYIFSIISLIVAGFFSIYTYPMYSTAFNSMIAVEDMQVFLISFFVLGLCLQFYFQRIILLSEKQTMVSFIY</sequence>
<accession>A0A656D9V3</accession>
<feature type="transmembrane region" description="Helical" evidence="1">
    <location>
        <begin position="72"/>
        <end position="90"/>
    </location>
</feature>
<dbReference type="Proteomes" id="UP000243065">
    <property type="component" value="Unassembled WGS sequence"/>
</dbReference>
<dbReference type="RefSeq" id="WP_072150562.1">
    <property type="nucleotide sequence ID" value="NZ_CZVU01000055.1"/>
</dbReference>
<protein>
    <submittedName>
        <fullName evidence="2">Uncharacterized protein</fullName>
    </submittedName>
</protein>
<evidence type="ECO:0000313" key="2">
    <source>
        <dbReference type="EMBL" id="CUT02816.1"/>
    </source>
</evidence>
<keyword evidence="1" id="KW-0812">Transmembrane</keyword>
<dbReference type="AlphaFoldDB" id="A0A656D9V3"/>